<evidence type="ECO:0000313" key="2">
    <source>
        <dbReference type="Proteomes" id="UP001476798"/>
    </source>
</evidence>
<reference evidence="1 2" key="1">
    <citation type="submission" date="2021-06" db="EMBL/GenBank/DDBJ databases">
        <authorList>
            <person name="Palmer J.M."/>
        </authorList>
    </citation>
    <scope>NUCLEOTIDE SEQUENCE [LARGE SCALE GENOMIC DNA]</scope>
    <source>
        <strain evidence="1 2">GA_2019</strain>
        <tissue evidence="1">Muscle</tissue>
    </source>
</reference>
<protein>
    <submittedName>
        <fullName evidence="1">Uncharacterized protein</fullName>
    </submittedName>
</protein>
<evidence type="ECO:0000313" key="1">
    <source>
        <dbReference type="EMBL" id="MEQ2165975.1"/>
    </source>
</evidence>
<gene>
    <name evidence="1" type="ORF">GOODEAATRI_022747</name>
</gene>
<name>A0ABV0N3W3_9TELE</name>
<comment type="caution">
    <text evidence="1">The sequence shown here is derived from an EMBL/GenBank/DDBJ whole genome shotgun (WGS) entry which is preliminary data.</text>
</comment>
<dbReference type="Proteomes" id="UP001476798">
    <property type="component" value="Unassembled WGS sequence"/>
</dbReference>
<sequence>MAKVMVKSYQRLLNPLQSRSRKYPGGQTASTSPCVTENHQQGLARKLSKLSQVSLCWPTSGWKDQQVSWAIIAGWEELPAPEAKSQFSALTFSKILGFSDIFL</sequence>
<proteinExistence type="predicted"/>
<dbReference type="EMBL" id="JAHRIO010022352">
    <property type="protein sequence ID" value="MEQ2165975.1"/>
    <property type="molecule type" value="Genomic_DNA"/>
</dbReference>
<keyword evidence="2" id="KW-1185">Reference proteome</keyword>
<accession>A0ABV0N3W3</accession>
<organism evidence="1 2">
    <name type="scientific">Goodea atripinnis</name>
    <dbReference type="NCBI Taxonomy" id="208336"/>
    <lineage>
        <taxon>Eukaryota</taxon>
        <taxon>Metazoa</taxon>
        <taxon>Chordata</taxon>
        <taxon>Craniata</taxon>
        <taxon>Vertebrata</taxon>
        <taxon>Euteleostomi</taxon>
        <taxon>Actinopterygii</taxon>
        <taxon>Neopterygii</taxon>
        <taxon>Teleostei</taxon>
        <taxon>Neoteleostei</taxon>
        <taxon>Acanthomorphata</taxon>
        <taxon>Ovalentaria</taxon>
        <taxon>Atherinomorphae</taxon>
        <taxon>Cyprinodontiformes</taxon>
        <taxon>Goodeidae</taxon>
        <taxon>Goodea</taxon>
    </lineage>
</organism>